<gene>
    <name evidence="2" type="ORF">AVEN_6522_1</name>
</gene>
<evidence type="ECO:0008006" key="4">
    <source>
        <dbReference type="Google" id="ProtNLM"/>
    </source>
</evidence>
<comment type="caution">
    <text evidence="2">The sequence shown here is derived from an EMBL/GenBank/DDBJ whole genome shotgun (WGS) entry which is preliminary data.</text>
</comment>
<keyword evidence="3" id="KW-1185">Reference proteome</keyword>
<organism evidence="2 3">
    <name type="scientific">Araneus ventricosus</name>
    <name type="common">Orbweaver spider</name>
    <name type="synonym">Epeira ventricosa</name>
    <dbReference type="NCBI Taxonomy" id="182803"/>
    <lineage>
        <taxon>Eukaryota</taxon>
        <taxon>Metazoa</taxon>
        <taxon>Ecdysozoa</taxon>
        <taxon>Arthropoda</taxon>
        <taxon>Chelicerata</taxon>
        <taxon>Arachnida</taxon>
        <taxon>Araneae</taxon>
        <taxon>Araneomorphae</taxon>
        <taxon>Entelegynae</taxon>
        <taxon>Araneoidea</taxon>
        <taxon>Araneidae</taxon>
        <taxon>Araneus</taxon>
    </lineage>
</organism>
<protein>
    <recommendedName>
        <fullName evidence="4">NADH dehydrogenase [ubiquinone] 1 beta subcomplex subunit 8, mitochondrial</fullName>
    </recommendedName>
</protein>
<keyword evidence="1" id="KW-0812">Transmembrane</keyword>
<dbReference type="PANTHER" id="PTHR12840:SF1">
    <property type="entry name" value="NADH DEHYDROGENASE [UBIQUINONE] 1 BETA SUBCOMPLEX SUBUNIT 8, MITOCHONDRIAL"/>
    <property type="match status" value="1"/>
</dbReference>
<reference evidence="2 3" key="1">
    <citation type="journal article" date="2019" name="Sci. Rep.">
        <title>Orb-weaving spider Araneus ventricosus genome elucidates the spidroin gene catalogue.</title>
        <authorList>
            <person name="Kono N."/>
            <person name="Nakamura H."/>
            <person name="Ohtoshi R."/>
            <person name="Moran D.A.P."/>
            <person name="Shinohara A."/>
            <person name="Yoshida Y."/>
            <person name="Fujiwara M."/>
            <person name="Mori M."/>
            <person name="Tomita M."/>
            <person name="Arakawa K."/>
        </authorList>
    </citation>
    <scope>NUCLEOTIDE SEQUENCE [LARGE SCALE GENOMIC DNA]</scope>
</reference>
<dbReference type="OrthoDB" id="2014058at2759"/>
<dbReference type="PANTHER" id="PTHR12840">
    <property type="entry name" value="NADH-UBIQUINONE OXIDOREDUCTASE ASHI SUBUNIT"/>
    <property type="match status" value="1"/>
</dbReference>
<feature type="non-terminal residue" evidence="2">
    <location>
        <position position="131"/>
    </location>
</feature>
<dbReference type="GO" id="GO:0005739">
    <property type="term" value="C:mitochondrion"/>
    <property type="evidence" value="ECO:0007669"/>
    <property type="project" value="InterPro"/>
</dbReference>
<evidence type="ECO:0000313" key="3">
    <source>
        <dbReference type="Proteomes" id="UP000499080"/>
    </source>
</evidence>
<dbReference type="Pfam" id="PF05821">
    <property type="entry name" value="NDUF_B8"/>
    <property type="match status" value="1"/>
</dbReference>
<evidence type="ECO:0000313" key="2">
    <source>
        <dbReference type="EMBL" id="GBL53899.1"/>
    </source>
</evidence>
<feature type="transmembrane region" description="Helical" evidence="1">
    <location>
        <begin position="104"/>
        <end position="122"/>
    </location>
</feature>
<proteinExistence type="predicted"/>
<accession>A0A4Y1ZL44</accession>
<dbReference type="EMBL" id="BGPR01075163">
    <property type="protein sequence ID" value="GBL53899.1"/>
    <property type="molecule type" value="Genomic_DNA"/>
</dbReference>
<sequence length="131" mass="15785">MDENQNIKFEQGLETWPILEQKEGNCLLLKIQYYQKIMNHIHIEGIGDYPKFEKFHMESRNPFAPYDYPELKRNYGEPLHPDYDICIEDKVNFQTKYWTPPWKMLLYVVSGVTIYSTLILYGEFNPVDNRR</sequence>
<name>A0A4Y1ZL44_ARAVE</name>
<keyword evidence="1" id="KW-0472">Membrane</keyword>
<evidence type="ECO:0000256" key="1">
    <source>
        <dbReference type="SAM" id="Phobius"/>
    </source>
</evidence>
<dbReference type="Proteomes" id="UP000499080">
    <property type="component" value="Unassembled WGS sequence"/>
</dbReference>
<dbReference type="InterPro" id="IPR008699">
    <property type="entry name" value="NDUFB8"/>
</dbReference>
<keyword evidence="1" id="KW-1133">Transmembrane helix</keyword>
<dbReference type="AlphaFoldDB" id="A0A4Y1ZL44"/>